<comment type="subcellular location">
    <subcellularLocation>
        <location evidence="1">Nucleus</location>
    </subcellularLocation>
</comment>
<feature type="domain" description="Importin N-terminal" evidence="7">
    <location>
        <begin position="23"/>
        <end position="95"/>
    </location>
</feature>
<dbReference type="GO" id="GO:0031267">
    <property type="term" value="F:small GTPase binding"/>
    <property type="evidence" value="ECO:0007669"/>
    <property type="project" value="InterPro"/>
</dbReference>
<comment type="caution">
    <text evidence="8">The sequence shown here is derived from an EMBL/GenBank/DDBJ whole genome shotgun (WGS) entry which is preliminary data.</text>
</comment>
<gene>
    <name evidence="8" type="ORF">RirG_174600</name>
</gene>
<evidence type="ECO:0000256" key="6">
    <source>
        <dbReference type="SAM" id="MobiDB-lite"/>
    </source>
</evidence>
<evidence type="ECO:0000259" key="7">
    <source>
        <dbReference type="PROSITE" id="PS50166"/>
    </source>
</evidence>
<keyword evidence="5" id="KW-0539">Nucleus</keyword>
<proteinExistence type="inferred from homology"/>
<protein>
    <submittedName>
        <fullName evidence="8">Kap114p</fullName>
    </submittedName>
</protein>
<dbReference type="InterPro" id="IPR001494">
    <property type="entry name" value="Importin-beta_N"/>
</dbReference>
<dbReference type="Pfam" id="PF25758">
    <property type="entry name" value="TPR_IPO11"/>
    <property type="match status" value="1"/>
</dbReference>
<dbReference type="Proteomes" id="UP000022910">
    <property type="component" value="Unassembled WGS sequence"/>
</dbReference>
<dbReference type="EMBL" id="JEMT01025811">
    <property type="protein sequence ID" value="EXX61026.1"/>
    <property type="molecule type" value="Genomic_DNA"/>
</dbReference>
<dbReference type="GO" id="GO:0005829">
    <property type="term" value="C:cytosol"/>
    <property type="evidence" value="ECO:0007669"/>
    <property type="project" value="TreeGrafter"/>
</dbReference>
<dbReference type="InterPro" id="IPR011989">
    <property type="entry name" value="ARM-like"/>
</dbReference>
<dbReference type="InterPro" id="IPR016024">
    <property type="entry name" value="ARM-type_fold"/>
</dbReference>
<organism evidence="8 9">
    <name type="scientific">Rhizophagus irregularis (strain DAOM 197198w)</name>
    <name type="common">Glomus intraradices</name>
    <dbReference type="NCBI Taxonomy" id="1432141"/>
    <lineage>
        <taxon>Eukaryota</taxon>
        <taxon>Fungi</taxon>
        <taxon>Fungi incertae sedis</taxon>
        <taxon>Mucoromycota</taxon>
        <taxon>Glomeromycotina</taxon>
        <taxon>Glomeromycetes</taxon>
        <taxon>Glomerales</taxon>
        <taxon>Glomeraceae</taxon>
        <taxon>Rhizophagus</taxon>
    </lineage>
</organism>
<dbReference type="AlphaFoldDB" id="A0A015KMR8"/>
<dbReference type="SMART" id="SM00913">
    <property type="entry name" value="IBN_N"/>
    <property type="match status" value="1"/>
</dbReference>
<dbReference type="Pfam" id="PF25018">
    <property type="entry name" value="HEAT_IPO9_c"/>
    <property type="match status" value="1"/>
</dbReference>
<evidence type="ECO:0000313" key="8">
    <source>
        <dbReference type="EMBL" id="EXX61026.1"/>
    </source>
</evidence>
<dbReference type="PANTHER" id="PTHR10997">
    <property type="entry name" value="IMPORTIN-7, 8, 11"/>
    <property type="match status" value="1"/>
</dbReference>
<dbReference type="GO" id="GO:0005635">
    <property type="term" value="C:nuclear envelope"/>
    <property type="evidence" value="ECO:0007669"/>
    <property type="project" value="TreeGrafter"/>
</dbReference>
<evidence type="ECO:0000256" key="4">
    <source>
        <dbReference type="ARBA" id="ARBA00022927"/>
    </source>
</evidence>
<dbReference type="Gene3D" id="1.25.10.10">
    <property type="entry name" value="Leucine-rich Repeat Variant"/>
    <property type="match status" value="1"/>
</dbReference>
<dbReference type="InterPro" id="IPR058669">
    <property type="entry name" value="TPR_IPO7/11-like"/>
</dbReference>
<evidence type="ECO:0000256" key="3">
    <source>
        <dbReference type="ARBA" id="ARBA00022448"/>
    </source>
</evidence>
<keyword evidence="3" id="KW-0813">Transport</keyword>
<evidence type="ECO:0000256" key="1">
    <source>
        <dbReference type="ARBA" id="ARBA00004123"/>
    </source>
</evidence>
<evidence type="ECO:0000256" key="2">
    <source>
        <dbReference type="ARBA" id="ARBA00007991"/>
    </source>
</evidence>
<dbReference type="Pfam" id="PF03810">
    <property type="entry name" value="IBN_N"/>
    <property type="match status" value="1"/>
</dbReference>
<dbReference type="OrthoDB" id="431626at2759"/>
<sequence length="1028" mass="116011">MDKAAYEALSLVLSSDPNVRLAAEARLKELEKLPEYPVSLAKMVVSQEIDISYRQSAAINLKNYIETHWSPSNSKFIGPEPNFEIKAVVRELAFNGLSDPSSKIRVASAYVVSKIANNDWPEYWPNLLDLLVSQLKSGSPYQVHGSMRVLNEFFTNDITEQQFSQVTPLLLPELSRILQSEGIHSYKTRGRAITIFKQCIEILVMLKEEHPEAIEPFLKPILPEWLQVFSNILKKRTIDNEEIENEEYGLKLEIVKCLNYLIKHFPKLISDYLLVLLEPVWLDLVYQRDRFINMYVRPSDDDGINFYQDSDGDVIGFEYLLFAQFEFVGLSVRKQAAKALFEDNEKGGFLKQIIWIIISYMQMTEEQVEIWSSDANQFVADDDDETFNYSVRVAAIDLLQILLDKFSEQALQALADTTKHLIEESDKARVAGDTGWWKMQEACLKAIGYVSDDFLLAIQDSKVNFDLSGLFEHVVFNHIAATGIPFLQGRAIVFSSQFATFLSEEFASRYVAATVEAIQRIESIPVKVSALRALQNFCRHLDTQYVAPYQSNIIEAVATLLNVTSEDSLILVLETLEFAIKINNEVTAGYEHMIGPLIIDVWMKNPTDHLVVSVITDLFESLAGNTAAYSSFQARALPSLVNIINNVTDSAAIASAIDLIASLVKGGPSPLPSSYVEHIFPSLIHLMLIHEDRSISQSGEVCLKYFIQKDCGHIAQWTDTSGKTGLDYVIQYIAKALQPKESESAGFLGDLVVKLIKKAGNRIVPVLPELLKAAATKLEGAKTATFIQSLVMIFAHLMLNQLSTVVEFLNTLDINGRNGLEILLNTWLENHESFQGYYSIKVSAIALSKLFLSGDPRIQGIQVKGDLIVTNSSRIMTRSRSRKNPDQFTYVSANVKIIKLLISDLQNSSDSDVKRSELDYDEYDDEDSVETDDECDEWEDVEEPSPFAPAEDYVVLSEYLDKGKDLDDVDDDPDIKEDPVYLTNLRDYLTDFFRHCAMQNENNFVQLCSELNEDEQQKLQSLVNGKHT</sequence>
<keyword evidence="9" id="KW-1185">Reference proteome</keyword>
<dbReference type="STRING" id="1432141.A0A015KMR8"/>
<accession>A0A015KMR8</accession>
<evidence type="ECO:0000256" key="5">
    <source>
        <dbReference type="ARBA" id="ARBA00023242"/>
    </source>
</evidence>
<dbReference type="PROSITE" id="PS50166">
    <property type="entry name" value="IMPORTIN_B_NT"/>
    <property type="match status" value="1"/>
</dbReference>
<comment type="similarity">
    <text evidence="2">Belongs to the importin beta family.</text>
</comment>
<reference evidence="8 9" key="1">
    <citation type="submission" date="2014-02" db="EMBL/GenBank/DDBJ databases">
        <title>Single nucleus genome sequencing reveals high similarity among nuclei of an endomycorrhizal fungus.</title>
        <authorList>
            <person name="Lin K."/>
            <person name="Geurts R."/>
            <person name="Zhang Z."/>
            <person name="Limpens E."/>
            <person name="Saunders D.G."/>
            <person name="Mu D."/>
            <person name="Pang E."/>
            <person name="Cao H."/>
            <person name="Cha H."/>
            <person name="Lin T."/>
            <person name="Zhou Q."/>
            <person name="Shang Y."/>
            <person name="Li Y."/>
            <person name="Ivanov S."/>
            <person name="Sharma T."/>
            <person name="Velzen R.V."/>
            <person name="Ruijter N.D."/>
            <person name="Aanen D.K."/>
            <person name="Win J."/>
            <person name="Kamoun S."/>
            <person name="Bisseling T."/>
            <person name="Huang S."/>
        </authorList>
    </citation>
    <scope>NUCLEOTIDE SEQUENCE [LARGE SCALE GENOMIC DNA]</scope>
    <source>
        <strain evidence="9">DAOM197198w</strain>
    </source>
</reference>
<dbReference type="PANTHER" id="PTHR10997:SF9">
    <property type="entry name" value="IMPORTIN-9"/>
    <property type="match status" value="1"/>
</dbReference>
<dbReference type="SUPFAM" id="SSF48371">
    <property type="entry name" value="ARM repeat"/>
    <property type="match status" value="1"/>
</dbReference>
<keyword evidence="4" id="KW-0653">Protein transport</keyword>
<name>A0A015KMR8_RHIIW</name>
<feature type="region of interest" description="Disordered" evidence="6">
    <location>
        <begin position="913"/>
        <end position="936"/>
    </location>
</feature>
<feature type="compositionally biased region" description="Acidic residues" evidence="6">
    <location>
        <begin position="919"/>
        <end position="936"/>
    </location>
</feature>
<dbReference type="InterPro" id="IPR056840">
    <property type="entry name" value="HEAT_IPO9_central"/>
</dbReference>
<evidence type="ECO:0000313" key="9">
    <source>
        <dbReference type="Proteomes" id="UP000022910"/>
    </source>
</evidence>
<dbReference type="GO" id="GO:0006606">
    <property type="term" value="P:protein import into nucleus"/>
    <property type="evidence" value="ECO:0007669"/>
    <property type="project" value="TreeGrafter"/>
</dbReference>